<gene>
    <name evidence="1" type="ORF">RPERSI_LOCUS31363</name>
</gene>
<comment type="caution">
    <text evidence="1">The sequence shown here is derived from an EMBL/GenBank/DDBJ whole genome shotgun (WGS) entry which is preliminary data.</text>
</comment>
<dbReference type="Proteomes" id="UP000789920">
    <property type="component" value="Unassembled WGS sequence"/>
</dbReference>
<evidence type="ECO:0000313" key="1">
    <source>
        <dbReference type="EMBL" id="CAG8840253.1"/>
    </source>
</evidence>
<feature type="non-terminal residue" evidence="1">
    <location>
        <position position="154"/>
    </location>
</feature>
<proteinExistence type="predicted"/>
<reference evidence="1" key="1">
    <citation type="submission" date="2021-06" db="EMBL/GenBank/DDBJ databases">
        <authorList>
            <person name="Kallberg Y."/>
            <person name="Tangrot J."/>
            <person name="Rosling A."/>
        </authorList>
    </citation>
    <scope>NUCLEOTIDE SEQUENCE</scope>
    <source>
        <strain evidence="1">MA461A</strain>
    </source>
</reference>
<evidence type="ECO:0000313" key="2">
    <source>
        <dbReference type="Proteomes" id="UP000789920"/>
    </source>
</evidence>
<accession>A0ACA9SJJ9</accession>
<sequence>IYVPLFAQALTSLGTKTKTMAEIDDDIRLYTGGVNASPIVSTDHSELDQYEEGIVISSHCLDRNIDKMYDIMQQLLRETNFDNIEKLRTIIYGNATNMMNSVVESGHVYAKTFAASRITPAMSISEIYGGMTQVYFMNKLAVTEDFQSVIDKLK</sequence>
<dbReference type="EMBL" id="CAJVQC010126199">
    <property type="protein sequence ID" value="CAG8840253.1"/>
    <property type="molecule type" value="Genomic_DNA"/>
</dbReference>
<feature type="non-terminal residue" evidence="1">
    <location>
        <position position="1"/>
    </location>
</feature>
<name>A0ACA9SJJ9_9GLOM</name>
<protein>
    <submittedName>
        <fullName evidence="1">632_t:CDS:1</fullName>
    </submittedName>
</protein>
<keyword evidence="2" id="KW-1185">Reference proteome</keyword>
<organism evidence="1 2">
    <name type="scientific">Racocetra persica</name>
    <dbReference type="NCBI Taxonomy" id="160502"/>
    <lineage>
        <taxon>Eukaryota</taxon>
        <taxon>Fungi</taxon>
        <taxon>Fungi incertae sedis</taxon>
        <taxon>Mucoromycota</taxon>
        <taxon>Glomeromycotina</taxon>
        <taxon>Glomeromycetes</taxon>
        <taxon>Diversisporales</taxon>
        <taxon>Gigasporaceae</taxon>
        <taxon>Racocetra</taxon>
    </lineage>
</organism>